<dbReference type="InParanoid" id="A0A0P0VDN8"/>
<accession>A0A0P0VDN8</accession>
<sequence>MASTFDASRKSVQPPPTTIPSSTAALVAFSASSTLSFFSLSSVSVCAPTYITTTPPESLAILSFSFSFSYSYLNLVLDLCHPFVYFVLGSTIPNYCC</sequence>
<dbReference type="EMBL" id="AP014958">
    <property type="protein sequence ID" value="BAS76533.1"/>
    <property type="molecule type" value="Genomic_DNA"/>
</dbReference>
<gene>
    <name evidence="1" type="ordered locus">Os02g0102950</name>
    <name evidence="1" type="ORF">OSNPB_020102950</name>
</gene>
<reference evidence="1 2" key="3">
    <citation type="journal article" date="2013" name="Rice">
        <title>Improvement of the Oryza sativa Nipponbare reference genome using next generation sequence and optical map data.</title>
        <authorList>
            <person name="Kawahara Y."/>
            <person name="de la Bastide M."/>
            <person name="Hamilton J.P."/>
            <person name="Kanamori H."/>
            <person name="McCombie W.R."/>
            <person name="Ouyang S."/>
            <person name="Schwartz D.C."/>
            <person name="Tanaka T."/>
            <person name="Wu J."/>
            <person name="Zhou S."/>
            <person name="Childs K.L."/>
            <person name="Davidson R.M."/>
            <person name="Lin H."/>
            <person name="Quesada-Ocampo L."/>
            <person name="Vaillancourt B."/>
            <person name="Sakai H."/>
            <person name="Lee S.S."/>
            <person name="Kim J."/>
            <person name="Numa H."/>
            <person name="Itoh T."/>
            <person name="Buell C.R."/>
            <person name="Matsumoto T."/>
        </authorList>
    </citation>
    <scope>NUCLEOTIDE SEQUENCE [LARGE SCALE GENOMIC DNA]</scope>
    <source>
        <strain evidence="2">cv. Nipponbare</strain>
    </source>
</reference>
<reference evidence="2" key="1">
    <citation type="journal article" date="2005" name="Nature">
        <title>The map-based sequence of the rice genome.</title>
        <authorList>
            <consortium name="International rice genome sequencing project (IRGSP)"/>
            <person name="Matsumoto T."/>
            <person name="Wu J."/>
            <person name="Kanamori H."/>
            <person name="Katayose Y."/>
            <person name="Fujisawa M."/>
            <person name="Namiki N."/>
            <person name="Mizuno H."/>
            <person name="Yamamoto K."/>
            <person name="Antonio B.A."/>
            <person name="Baba T."/>
            <person name="Sakata K."/>
            <person name="Nagamura Y."/>
            <person name="Aoki H."/>
            <person name="Arikawa K."/>
            <person name="Arita K."/>
            <person name="Bito T."/>
            <person name="Chiden Y."/>
            <person name="Fujitsuka N."/>
            <person name="Fukunaka R."/>
            <person name="Hamada M."/>
            <person name="Harada C."/>
            <person name="Hayashi A."/>
            <person name="Hijishita S."/>
            <person name="Honda M."/>
            <person name="Hosokawa S."/>
            <person name="Ichikawa Y."/>
            <person name="Idonuma A."/>
            <person name="Iijima M."/>
            <person name="Ikeda M."/>
            <person name="Ikeno M."/>
            <person name="Ito K."/>
            <person name="Ito S."/>
            <person name="Ito T."/>
            <person name="Ito Y."/>
            <person name="Ito Y."/>
            <person name="Iwabuchi A."/>
            <person name="Kamiya K."/>
            <person name="Karasawa W."/>
            <person name="Kurita K."/>
            <person name="Katagiri S."/>
            <person name="Kikuta A."/>
            <person name="Kobayashi H."/>
            <person name="Kobayashi N."/>
            <person name="Machita K."/>
            <person name="Maehara T."/>
            <person name="Masukawa M."/>
            <person name="Mizubayashi T."/>
            <person name="Mukai Y."/>
            <person name="Nagasaki H."/>
            <person name="Nagata Y."/>
            <person name="Naito S."/>
            <person name="Nakashima M."/>
            <person name="Nakama Y."/>
            <person name="Nakamichi Y."/>
            <person name="Nakamura M."/>
            <person name="Meguro A."/>
            <person name="Negishi M."/>
            <person name="Ohta I."/>
            <person name="Ohta T."/>
            <person name="Okamoto M."/>
            <person name="Ono N."/>
            <person name="Saji S."/>
            <person name="Sakaguchi M."/>
            <person name="Sakai K."/>
            <person name="Shibata M."/>
            <person name="Shimokawa T."/>
            <person name="Song J."/>
            <person name="Takazaki Y."/>
            <person name="Terasawa K."/>
            <person name="Tsugane M."/>
            <person name="Tsuji K."/>
            <person name="Ueda S."/>
            <person name="Waki K."/>
            <person name="Yamagata H."/>
            <person name="Yamamoto M."/>
            <person name="Yamamoto S."/>
            <person name="Yamane H."/>
            <person name="Yoshiki S."/>
            <person name="Yoshihara R."/>
            <person name="Yukawa K."/>
            <person name="Zhong H."/>
            <person name="Yano M."/>
            <person name="Yuan Q."/>
            <person name="Ouyang S."/>
            <person name="Liu J."/>
            <person name="Jones K.M."/>
            <person name="Gansberger K."/>
            <person name="Moffat K."/>
            <person name="Hill J."/>
            <person name="Bera J."/>
            <person name="Fadrosh D."/>
            <person name="Jin S."/>
            <person name="Johri S."/>
            <person name="Kim M."/>
            <person name="Overton L."/>
            <person name="Reardon M."/>
            <person name="Tsitrin T."/>
            <person name="Vuong H."/>
            <person name="Weaver B."/>
            <person name="Ciecko A."/>
            <person name="Tallon L."/>
            <person name="Jackson J."/>
            <person name="Pai G."/>
            <person name="Aken S.V."/>
            <person name="Utterback T."/>
            <person name="Reidmuller S."/>
            <person name="Feldblyum T."/>
            <person name="Hsiao J."/>
            <person name="Zismann V."/>
            <person name="Iobst S."/>
            <person name="de Vazeille A.R."/>
            <person name="Buell C.R."/>
            <person name="Ying K."/>
            <person name="Li Y."/>
            <person name="Lu T."/>
            <person name="Huang Y."/>
            <person name="Zhao Q."/>
            <person name="Feng Q."/>
            <person name="Zhang L."/>
            <person name="Zhu J."/>
            <person name="Weng Q."/>
            <person name="Mu J."/>
            <person name="Lu Y."/>
            <person name="Fan D."/>
            <person name="Liu Y."/>
            <person name="Guan J."/>
            <person name="Zhang Y."/>
            <person name="Yu S."/>
            <person name="Liu X."/>
            <person name="Zhang Y."/>
            <person name="Hong G."/>
            <person name="Han B."/>
            <person name="Choisne N."/>
            <person name="Demange N."/>
            <person name="Orjeda G."/>
            <person name="Samain S."/>
            <person name="Cattolico L."/>
            <person name="Pelletier E."/>
            <person name="Couloux A."/>
            <person name="Segurens B."/>
            <person name="Wincker P."/>
            <person name="D'Hont A."/>
            <person name="Scarpelli C."/>
            <person name="Weissenbach J."/>
            <person name="Salanoubat M."/>
            <person name="Quetier F."/>
            <person name="Yu Y."/>
            <person name="Kim H.R."/>
            <person name="Rambo T."/>
            <person name="Currie J."/>
            <person name="Collura K."/>
            <person name="Luo M."/>
            <person name="Yang T."/>
            <person name="Ammiraju J.S.S."/>
            <person name="Engler F."/>
            <person name="Soderlund C."/>
            <person name="Wing R.A."/>
            <person name="Palmer L.E."/>
            <person name="de la Bastide M."/>
            <person name="Spiegel L."/>
            <person name="Nascimento L."/>
            <person name="Zutavern T."/>
            <person name="O'Shaughnessy A."/>
            <person name="Dike S."/>
            <person name="Dedhia N."/>
            <person name="Preston R."/>
            <person name="Balija V."/>
            <person name="McCombie W.R."/>
            <person name="Chow T."/>
            <person name="Chen H."/>
            <person name="Chung M."/>
            <person name="Chen C."/>
            <person name="Shaw J."/>
            <person name="Wu H."/>
            <person name="Hsiao K."/>
            <person name="Chao Y."/>
            <person name="Chu M."/>
            <person name="Cheng C."/>
            <person name="Hour A."/>
            <person name="Lee P."/>
            <person name="Lin S."/>
            <person name="Lin Y."/>
            <person name="Liou J."/>
            <person name="Liu S."/>
            <person name="Hsing Y."/>
            <person name="Raghuvanshi S."/>
            <person name="Mohanty A."/>
            <person name="Bharti A.K."/>
            <person name="Gaur A."/>
            <person name="Gupta V."/>
            <person name="Kumar D."/>
            <person name="Ravi V."/>
            <person name="Vij S."/>
            <person name="Kapur A."/>
            <person name="Khurana P."/>
            <person name="Khurana P."/>
            <person name="Khurana J.P."/>
            <person name="Tyagi A.K."/>
            <person name="Gaikwad K."/>
            <person name="Singh A."/>
            <person name="Dalal V."/>
            <person name="Srivastava S."/>
            <person name="Dixit A."/>
            <person name="Pal A.K."/>
            <person name="Ghazi I.A."/>
            <person name="Yadav M."/>
            <person name="Pandit A."/>
            <person name="Bhargava A."/>
            <person name="Sureshbabu K."/>
            <person name="Batra K."/>
            <person name="Sharma T.R."/>
            <person name="Mohapatra T."/>
            <person name="Singh N.K."/>
            <person name="Messing J."/>
            <person name="Nelson A.B."/>
            <person name="Fuks G."/>
            <person name="Kavchok S."/>
            <person name="Keizer G."/>
            <person name="Linton E."/>
            <person name="Llaca V."/>
            <person name="Song R."/>
            <person name="Tanyolac B."/>
            <person name="Young S."/>
            <person name="Ho-Il K."/>
            <person name="Hahn J.H."/>
            <person name="Sangsakoo G."/>
            <person name="Vanavichit A."/>
            <person name="de Mattos Luiz.A.T."/>
            <person name="Zimmer P.D."/>
            <person name="Malone G."/>
            <person name="Dellagostin O."/>
            <person name="de Oliveira A.C."/>
            <person name="Bevan M."/>
            <person name="Bancroft I."/>
            <person name="Minx P."/>
            <person name="Cordum H."/>
            <person name="Wilson R."/>
            <person name="Cheng Z."/>
            <person name="Jin W."/>
            <person name="Jiang J."/>
            <person name="Leong S.A."/>
            <person name="Iwama H."/>
            <person name="Gojobori T."/>
            <person name="Itoh T."/>
            <person name="Niimura Y."/>
            <person name="Fujii Y."/>
            <person name="Habara T."/>
            <person name="Sakai H."/>
            <person name="Sato Y."/>
            <person name="Wilson G."/>
            <person name="Kumar K."/>
            <person name="McCouch S."/>
            <person name="Juretic N."/>
            <person name="Hoen D."/>
            <person name="Wright S."/>
            <person name="Bruskiewich R."/>
            <person name="Bureau T."/>
            <person name="Miyao A."/>
            <person name="Hirochika H."/>
            <person name="Nishikawa T."/>
            <person name="Kadowaki K."/>
            <person name="Sugiura M."/>
            <person name="Burr B."/>
            <person name="Sasaki T."/>
        </authorList>
    </citation>
    <scope>NUCLEOTIDE SEQUENCE [LARGE SCALE GENOMIC DNA]</scope>
    <source>
        <strain evidence="2">cv. Nipponbare</strain>
    </source>
</reference>
<evidence type="ECO:0000313" key="2">
    <source>
        <dbReference type="Proteomes" id="UP000059680"/>
    </source>
</evidence>
<reference evidence="1 2" key="2">
    <citation type="journal article" date="2013" name="Plant Cell Physiol.">
        <title>Rice Annotation Project Database (RAP-DB): an integrative and interactive database for rice genomics.</title>
        <authorList>
            <person name="Sakai H."/>
            <person name="Lee S.S."/>
            <person name="Tanaka T."/>
            <person name="Numa H."/>
            <person name="Kim J."/>
            <person name="Kawahara Y."/>
            <person name="Wakimoto H."/>
            <person name="Yang C.C."/>
            <person name="Iwamoto M."/>
            <person name="Abe T."/>
            <person name="Yamada Y."/>
            <person name="Muto A."/>
            <person name="Inokuchi H."/>
            <person name="Ikemura T."/>
            <person name="Matsumoto T."/>
            <person name="Sasaki T."/>
            <person name="Itoh T."/>
        </authorList>
    </citation>
    <scope>NUCLEOTIDE SEQUENCE [LARGE SCALE GENOMIC DNA]</scope>
    <source>
        <strain evidence="2">cv. Nipponbare</strain>
    </source>
</reference>
<name>A0A0P0VDN8_ORYSJ</name>
<evidence type="ECO:0000313" key="1">
    <source>
        <dbReference type="EMBL" id="BAS76533.1"/>
    </source>
</evidence>
<dbReference type="STRING" id="39947.A0A0P0VDN8"/>
<organism evidence="1 2">
    <name type="scientific">Oryza sativa subsp. japonica</name>
    <name type="common">Rice</name>
    <dbReference type="NCBI Taxonomy" id="39947"/>
    <lineage>
        <taxon>Eukaryota</taxon>
        <taxon>Viridiplantae</taxon>
        <taxon>Streptophyta</taxon>
        <taxon>Embryophyta</taxon>
        <taxon>Tracheophyta</taxon>
        <taxon>Spermatophyta</taxon>
        <taxon>Magnoliopsida</taxon>
        <taxon>Liliopsida</taxon>
        <taxon>Poales</taxon>
        <taxon>Poaceae</taxon>
        <taxon>BOP clade</taxon>
        <taxon>Oryzoideae</taxon>
        <taxon>Oryzeae</taxon>
        <taxon>Oryzinae</taxon>
        <taxon>Oryza</taxon>
        <taxon>Oryza sativa</taxon>
    </lineage>
</organism>
<dbReference type="Gramene" id="Os02t0102950-00">
    <property type="protein sequence ID" value="Os02t0102950-00"/>
    <property type="gene ID" value="Os02g0102950"/>
</dbReference>
<keyword evidence="2" id="KW-1185">Reference proteome</keyword>
<dbReference type="PaxDb" id="39947-A0A0P0VDN8"/>
<protein>
    <submittedName>
        <fullName evidence="1">Os02g0102950 protein</fullName>
    </submittedName>
</protein>
<dbReference type="AlphaFoldDB" id="A0A0P0VDN8"/>
<dbReference type="Proteomes" id="UP000059680">
    <property type="component" value="Chromosome 2"/>
</dbReference>
<proteinExistence type="predicted"/>